<evidence type="ECO:0000256" key="11">
    <source>
        <dbReference type="SAM" id="MobiDB-lite"/>
    </source>
</evidence>
<dbReference type="GO" id="GO:0006281">
    <property type="term" value="P:DNA repair"/>
    <property type="evidence" value="ECO:0007669"/>
    <property type="project" value="UniProtKB-KW"/>
</dbReference>
<dbReference type="Gene3D" id="1.10.150.20">
    <property type="entry name" value="5' to 3' exonuclease, C-terminal subdomain"/>
    <property type="match status" value="1"/>
</dbReference>
<dbReference type="PRINTS" id="PR00853">
    <property type="entry name" value="XPGRADSUPER"/>
</dbReference>
<protein>
    <recommendedName>
        <fullName evidence="16">Flap endonuclease GEN</fullName>
    </recommendedName>
</protein>
<dbReference type="InterPro" id="IPR036279">
    <property type="entry name" value="5-3_exonuclease_C_sf"/>
</dbReference>
<dbReference type="Pfam" id="PF00867">
    <property type="entry name" value="XPG_I"/>
    <property type="match status" value="1"/>
</dbReference>
<comment type="similarity">
    <text evidence="10">Belongs to the XPG/RAD2 endonuclease family. GEN subfamily.</text>
</comment>
<dbReference type="CDD" id="cd09869">
    <property type="entry name" value="PIN_GEN1"/>
    <property type="match status" value="1"/>
</dbReference>
<dbReference type="InterPro" id="IPR041012">
    <property type="entry name" value="GEN_chromo"/>
</dbReference>
<evidence type="ECO:0000259" key="12">
    <source>
        <dbReference type="SMART" id="SM00484"/>
    </source>
</evidence>
<feature type="compositionally biased region" description="Acidic residues" evidence="11">
    <location>
        <begin position="677"/>
        <end position="694"/>
    </location>
</feature>
<dbReference type="GO" id="GO:0000400">
    <property type="term" value="F:four-way junction DNA binding"/>
    <property type="evidence" value="ECO:0007669"/>
    <property type="project" value="TreeGrafter"/>
</dbReference>
<dbReference type="Pfam" id="PF18704">
    <property type="entry name" value="Chromo_2"/>
    <property type="match status" value="1"/>
</dbReference>
<reference evidence="14" key="1">
    <citation type="submission" date="2020-08" db="EMBL/GenBank/DDBJ databases">
        <title>Genome sequencing and assembly of the red palm weevil Rhynchophorus ferrugineus.</title>
        <authorList>
            <person name="Dias G.B."/>
            <person name="Bergman C.M."/>
            <person name="Manee M."/>
        </authorList>
    </citation>
    <scope>NUCLEOTIDE SEQUENCE</scope>
    <source>
        <strain evidence="14">AA-2017</strain>
        <tissue evidence="14">Whole larva</tissue>
    </source>
</reference>
<dbReference type="SMART" id="SM00279">
    <property type="entry name" value="HhH2"/>
    <property type="match status" value="1"/>
</dbReference>
<keyword evidence="5" id="KW-0227">DNA damage</keyword>
<accession>A0A834IMI8</accession>
<proteinExistence type="inferred from homology"/>
<dbReference type="InterPro" id="IPR029060">
    <property type="entry name" value="PIN-like_dom_sf"/>
</dbReference>
<keyword evidence="3" id="KW-0479">Metal-binding</keyword>
<organism evidence="14 15">
    <name type="scientific">Rhynchophorus ferrugineus</name>
    <name type="common">Red palm weevil</name>
    <name type="synonym">Curculio ferrugineus</name>
    <dbReference type="NCBI Taxonomy" id="354439"/>
    <lineage>
        <taxon>Eukaryota</taxon>
        <taxon>Metazoa</taxon>
        <taxon>Ecdysozoa</taxon>
        <taxon>Arthropoda</taxon>
        <taxon>Hexapoda</taxon>
        <taxon>Insecta</taxon>
        <taxon>Pterygota</taxon>
        <taxon>Neoptera</taxon>
        <taxon>Endopterygota</taxon>
        <taxon>Coleoptera</taxon>
        <taxon>Polyphaga</taxon>
        <taxon>Cucujiformia</taxon>
        <taxon>Curculionidae</taxon>
        <taxon>Dryophthorinae</taxon>
        <taxon>Rhynchophorus</taxon>
    </lineage>
</organism>
<evidence type="ECO:0000313" key="15">
    <source>
        <dbReference type="Proteomes" id="UP000625711"/>
    </source>
</evidence>
<dbReference type="OrthoDB" id="2959108at2759"/>
<dbReference type="CDD" id="cd09905">
    <property type="entry name" value="H3TH_GEN1"/>
    <property type="match status" value="1"/>
</dbReference>
<feature type="domain" description="XPG-I" evidence="12">
    <location>
        <begin position="124"/>
        <end position="201"/>
    </location>
</feature>
<feature type="compositionally biased region" description="Basic and acidic residues" evidence="11">
    <location>
        <begin position="695"/>
        <end position="717"/>
    </location>
</feature>
<evidence type="ECO:0000313" key="14">
    <source>
        <dbReference type="EMBL" id="KAF7283682.1"/>
    </source>
</evidence>
<dbReference type="SMART" id="SM00484">
    <property type="entry name" value="XPGI"/>
    <property type="match status" value="1"/>
</dbReference>
<dbReference type="EMBL" id="JAACXV010000091">
    <property type="protein sequence ID" value="KAF7283682.1"/>
    <property type="molecule type" value="Genomic_DNA"/>
</dbReference>
<name>A0A834IMI8_RHYFE</name>
<evidence type="ECO:0000256" key="9">
    <source>
        <dbReference type="ARBA" id="ARBA00023242"/>
    </source>
</evidence>
<sequence>MGIKNLWTILAPFCDRKPLYELQGKTVAVDLSCWICEAQNIAEYQVQPRMYLRNLYFRTCYLLLMEVNPVFVLEGKAPELKYDTISARNAIQFKGAKPRTEKANTGKGRTRFNFVLQQCEQMLRYMGLACIVGKGEAESLCAYLNEDGLVDGCISQDSDCFAYGAYVVYRNFSISTQGAYAASGGAVDIYDIRKANESLKFGRNKIIAMALLVGCDYSEGVHGVGKDSVMKLFERVSDENILDLIRSWRDKKDLYDKYERQLNDKTHCSSCGHIGKVQSHTKSGCSFCKSTKGCDSTKYKEERQAIKNELTIRNKAIQDPNFPDESLINEFLRRKDNVKTLDLKWKQPDVVNFVKFASKFLQWEEYYSFEKILPILTRWQCKYPEKILRRSDLKGTVVPDKIKKARHPKGVPSYEIIWTDPTDSFKGLIPEDQLQEHNIEPEKLWSTVEPQDLVEAAYPDLAEAYRQSKIKPKKPSKRKKKTVDDLSQKMENISLSEPKPKKIRKQTKKQPTLEELLKPTEKVCEVVDQLDSGSNKLKINKVASASRDLIRQVLKPNFNTSFKENFIQGAGFNSSTPTKFSQKDFSFDPDMSGFGDESDLNVTDIVDDIVSRDDVPNKLKEVAREYLKNPPQASDFVDYKDEEDNNAALNTSNFFLDKGPDQEDLFEKTFRKTLGFESDENSSDTEEYDIDEDNLMGKKSDEPVKKDCEVPGNKPEETDALSSEEDSFCVKYVPLFERIRNK</sequence>
<keyword evidence="6" id="KW-0378">Hydrolase</keyword>
<keyword evidence="7" id="KW-0460">Magnesium</keyword>
<evidence type="ECO:0000256" key="2">
    <source>
        <dbReference type="ARBA" id="ARBA00022722"/>
    </source>
</evidence>
<evidence type="ECO:0000256" key="10">
    <source>
        <dbReference type="ARBA" id="ARBA00038112"/>
    </source>
</evidence>
<dbReference type="GO" id="GO:0008821">
    <property type="term" value="F:crossover junction DNA endonuclease activity"/>
    <property type="evidence" value="ECO:0007669"/>
    <property type="project" value="UniProtKB-ARBA"/>
</dbReference>
<keyword evidence="2" id="KW-0540">Nuclease</keyword>
<dbReference type="GO" id="GO:0017108">
    <property type="term" value="F:5'-flap endonuclease activity"/>
    <property type="evidence" value="ECO:0007669"/>
    <property type="project" value="UniProtKB-ARBA"/>
</dbReference>
<evidence type="ECO:0000256" key="4">
    <source>
        <dbReference type="ARBA" id="ARBA00022759"/>
    </source>
</evidence>
<dbReference type="GO" id="GO:0046872">
    <property type="term" value="F:metal ion binding"/>
    <property type="evidence" value="ECO:0007669"/>
    <property type="project" value="UniProtKB-KW"/>
</dbReference>
<feature type="region of interest" description="Disordered" evidence="11">
    <location>
        <begin position="468"/>
        <end position="491"/>
    </location>
</feature>
<evidence type="ECO:0000256" key="6">
    <source>
        <dbReference type="ARBA" id="ARBA00022801"/>
    </source>
</evidence>
<evidence type="ECO:0000256" key="3">
    <source>
        <dbReference type="ARBA" id="ARBA00022723"/>
    </source>
</evidence>
<dbReference type="FunFam" id="1.10.150.20:FF:000030">
    <property type="entry name" value="Flap endonuclease GEN-like 1"/>
    <property type="match status" value="1"/>
</dbReference>
<evidence type="ECO:0000256" key="5">
    <source>
        <dbReference type="ARBA" id="ARBA00022763"/>
    </source>
</evidence>
<dbReference type="SUPFAM" id="SSF88723">
    <property type="entry name" value="PIN domain-like"/>
    <property type="match status" value="1"/>
</dbReference>
<dbReference type="InterPro" id="IPR006084">
    <property type="entry name" value="XPG/Rad2"/>
</dbReference>
<keyword evidence="4" id="KW-0255">Endonuclease</keyword>
<dbReference type="InterPro" id="IPR006085">
    <property type="entry name" value="XPG_DNA_repair_N"/>
</dbReference>
<dbReference type="InterPro" id="IPR006086">
    <property type="entry name" value="XPG-I_dom"/>
</dbReference>
<dbReference type="PANTHER" id="PTHR11081:SF70">
    <property type="entry name" value="FLAP ENDONUCLEASE GEN HOMOLOG 1"/>
    <property type="match status" value="1"/>
</dbReference>
<keyword evidence="15" id="KW-1185">Reference proteome</keyword>
<dbReference type="InterPro" id="IPR008918">
    <property type="entry name" value="HhH2"/>
</dbReference>
<evidence type="ECO:0000259" key="13">
    <source>
        <dbReference type="SMART" id="SM00485"/>
    </source>
</evidence>
<evidence type="ECO:0000256" key="1">
    <source>
        <dbReference type="ARBA" id="ARBA00001946"/>
    </source>
</evidence>
<feature type="domain" description="XPG N-terminal" evidence="13">
    <location>
        <begin position="1"/>
        <end position="95"/>
    </location>
</feature>
<feature type="region of interest" description="Disordered" evidence="11">
    <location>
        <begin position="677"/>
        <end position="725"/>
    </location>
</feature>
<dbReference type="Gene3D" id="3.40.50.1010">
    <property type="entry name" value="5'-nuclease"/>
    <property type="match status" value="1"/>
</dbReference>
<dbReference type="SMART" id="SM00485">
    <property type="entry name" value="XPGN"/>
    <property type="match status" value="1"/>
</dbReference>
<dbReference type="Pfam" id="PF00752">
    <property type="entry name" value="XPG_N"/>
    <property type="match status" value="1"/>
</dbReference>
<evidence type="ECO:0008006" key="16">
    <source>
        <dbReference type="Google" id="ProtNLM"/>
    </source>
</evidence>
<gene>
    <name evidence="14" type="ORF">GWI33_023178</name>
</gene>
<keyword evidence="8" id="KW-0234">DNA repair</keyword>
<dbReference type="SUPFAM" id="SSF47807">
    <property type="entry name" value="5' to 3' exonuclease, C-terminal subdomain"/>
    <property type="match status" value="1"/>
</dbReference>
<feature type="compositionally biased region" description="Basic residues" evidence="11">
    <location>
        <begin position="468"/>
        <end position="481"/>
    </location>
</feature>
<evidence type="ECO:0000256" key="7">
    <source>
        <dbReference type="ARBA" id="ARBA00022842"/>
    </source>
</evidence>
<dbReference type="AlphaFoldDB" id="A0A834IMI8"/>
<evidence type="ECO:0000256" key="8">
    <source>
        <dbReference type="ARBA" id="ARBA00023204"/>
    </source>
</evidence>
<comment type="caution">
    <text evidence="14">The sequence shown here is derived from an EMBL/GenBank/DDBJ whole genome shotgun (WGS) entry which is preliminary data.</text>
</comment>
<dbReference type="Proteomes" id="UP000625711">
    <property type="component" value="Unassembled WGS sequence"/>
</dbReference>
<dbReference type="PANTHER" id="PTHR11081">
    <property type="entry name" value="FLAP ENDONUCLEASE FAMILY MEMBER"/>
    <property type="match status" value="1"/>
</dbReference>
<keyword evidence="9" id="KW-0539">Nucleus</keyword>
<comment type="cofactor">
    <cofactor evidence="1">
        <name>Mg(2+)</name>
        <dbReference type="ChEBI" id="CHEBI:18420"/>
    </cofactor>
</comment>